<evidence type="ECO:0000313" key="1">
    <source>
        <dbReference type="EMBL" id="DAD75290.1"/>
    </source>
</evidence>
<proteinExistence type="predicted"/>
<protein>
    <submittedName>
        <fullName evidence="1">Uncharacterized protein</fullName>
    </submittedName>
</protein>
<organism evidence="1">
    <name type="scientific">Siphoviridae sp. ctMeu2</name>
    <dbReference type="NCBI Taxonomy" id="2826262"/>
    <lineage>
        <taxon>Viruses</taxon>
        <taxon>Duplodnaviria</taxon>
        <taxon>Heunggongvirae</taxon>
        <taxon>Uroviricota</taxon>
        <taxon>Caudoviricetes</taxon>
    </lineage>
</organism>
<accession>A0A8S5LZ89</accession>
<reference evidence="1" key="1">
    <citation type="journal article" date="2021" name="Proc. Natl. Acad. Sci. U.S.A.">
        <title>A Catalog of Tens of Thousands of Viruses from Human Metagenomes Reveals Hidden Associations with Chronic Diseases.</title>
        <authorList>
            <person name="Tisza M.J."/>
            <person name="Buck C.B."/>
        </authorList>
    </citation>
    <scope>NUCLEOTIDE SEQUENCE</scope>
    <source>
        <strain evidence="1">CtMeu2</strain>
    </source>
</reference>
<sequence>MPGVTPLLHTKVRGEASPFSTVYISPINGVTDASITLGSNPEFELDVPFYEGSKALVRVVRKDGSSEQKMIDLKESMPEKVVWFNSRAASGYGTFDTGWKEIASGEGAGSYQYRVMAGTVYVRIKGDGWQAANFAGPINIERHLVTIPAAFQVKTRTCFPFPKGDGTIDGSTIEVRPDNKVVMWIRTEGTRIVPTVFAPIENSNG</sequence>
<dbReference type="EMBL" id="BK014778">
    <property type="protein sequence ID" value="DAD75290.1"/>
    <property type="molecule type" value="Genomic_DNA"/>
</dbReference>
<name>A0A8S5LZ89_9CAUD</name>